<proteinExistence type="predicted"/>
<organism evidence="1 2">
    <name type="scientific">Brevundimonas pondensis</name>
    <dbReference type="NCBI Taxonomy" id="2774189"/>
    <lineage>
        <taxon>Bacteria</taxon>
        <taxon>Pseudomonadati</taxon>
        <taxon>Pseudomonadota</taxon>
        <taxon>Alphaproteobacteria</taxon>
        <taxon>Caulobacterales</taxon>
        <taxon>Caulobacteraceae</taxon>
        <taxon>Brevundimonas</taxon>
    </lineage>
</organism>
<reference evidence="1 2" key="1">
    <citation type="submission" date="2020-09" db="EMBL/GenBank/DDBJ databases">
        <title>Brevundimonas sp. LVF1 isolated from an oligotrophic pond in Goettingen, Germany.</title>
        <authorList>
            <person name="Friedrich I."/>
            <person name="Klassen A."/>
            <person name="Neubauer H."/>
            <person name="Schneider D."/>
            <person name="Hertel R."/>
            <person name="Daniel R."/>
        </authorList>
    </citation>
    <scope>NUCLEOTIDE SEQUENCE [LARGE SCALE GENOMIC DNA]</scope>
    <source>
        <strain evidence="1 2">LVF1</strain>
    </source>
</reference>
<sequence>MARPFIDAALLGAHGHSAAPVTRLRKGPAMSLDIRFALLPGLNTREQIRGFTDLNALARHIQRERGLQGLDLTEVEDMEIANRPEATKGVEVWTLNDGNDRDRFLGFAFLDNHGLEALQIALRRNRLVVEHAATAEAA</sequence>
<evidence type="ECO:0000313" key="1">
    <source>
        <dbReference type="EMBL" id="QTC88162.1"/>
    </source>
</evidence>
<name>A0ABX7SKE6_9CAUL</name>
<dbReference type="EMBL" id="CP062006">
    <property type="protein sequence ID" value="QTC88162.1"/>
    <property type="molecule type" value="Genomic_DNA"/>
</dbReference>
<evidence type="ECO:0008006" key="3">
    <source>
        <dbReference type="Google" id="ProtNLM"/>
    </source>
</evidence>
<dbReference type="Proteomes" id="UP000663942">
    <property type="component" value="Chromosome"/>
</dbReference>
<gene>
    <name evidence="1" type="ORF">IFE19_01785</name>
</gene>
<accession>A0ABX7SKE6</accession>
<dbReference type="RefSeq" id="WP_207825176.1">
    <property type="nucleotide sequence ID" value="NZ_CP062006.1"/>
</dbReference>
<protein>
    <recommendedName>
        <fullName evidence="3">PilZ domain-containing protein</fullName>
    </recommendedName>
</protein>
<evidence type="ECO:0000313" key="2">
    <source>
        <dbReference type="Proteomes" id="UP000663942"/>
    </source>
</evidence>
<keyword evidence="2" id="KW-1185">Reference proteome</keyword>